<organism evidence="1 2">
    <name type="scientific">Segatella copri DSM 18205</name>
    <dbReference type="NCBI Taxonomy" id="537011"/>
    <lineage>
        <taxon>Bacteria</taxon>
        <taxon>Pseudomonadati</taxon>
        <taxon>Bacteroidota</taxon>
        <taxon>Bacteroidia</taxon>
        <taxon>Bacteroidales</taxon>
        <taxon>Prevotellaceae</taxon>
        <taxon>Segatella</taxon>
    </lineage>
</organism>
<protein>
    <submittedName>
        <fullName evidence="1">Uncharacterized protein</fullName>
    </submittedName>
</protein>
<dbReference type="Proteomes" id="UP000004477">
    <property type="component" value="Unassembled WGS sequence"/>
</dbReference>
<dbReference type="STRING" id="537011.PREVCOP_03543"/>
<evidence type="ECO:0000313" key="2">
    <source>
        <dbReference type="Proteomes" id="UP000004477"/>
    </source>
</evidence>
<dbReference type="EMBL" id="ACBX02000001">
    <property type="protein sequence ID" value="EFB36901.1"/>
    <property type="molecule type" value="Genomic_DNA"/>
</dbReference>
<gene>
    <name evidence="1" type="ORF">PREVCOP_03543</name>
</gene>
<reference evidence="1" key="1">
    <citation type="submission" date="2009-11" db="EMBL/GenBank/DDBJ databases">
        <authorList>
            <person name="Weinstock G."/>
            <person name="Sodergren E."/>
            <person name="Clifton S."/>
            <person name="Fulton L."/>
            <person name="Fulton B."/>
            <person name="Courtney L."/>
            <person name="Fronick C."/>
            <person name="Harrison M."/>
            <person name="Strong C."/>
            <person name="Farmer C."/>
            <person name="Delahaunty K."/>
            <person name="Markovic C."/>
            <person name="Hall O."/>
            <person name="Minx P."/>
            <person name="Tomlinson C."/>
            <person name="Mitreva M."/>
            <person name="Nelson J."/>
            <person name="Hou S."/>
            <person name="Wollam A."/>
            <person name="Pepin K.H."/>
            <person name="Johnson M."/>
            <person name="Bhonagiri V."/>
            <person name="Nash W.E."/>
            <person name="Warren W."/>
            <person name="Chinwalla A."/>
            <person name="Mardis E.R."/>
            <person name="Wilson R.K."/>
        </authorList>
    </citation>
    <scope>NUCLEOTIDE SEQUENCE [LARGE SCALE GENOMIC DNA]</scope>
    <source>
        <strain evidence="1">DSM 18205</strain>
    </source>
</reference>
<dbReference type="PaxDb" id="537011-PREVCOP_03543"/>
<evidence type="ECO:0000313" key="1">
    <source>
        <dbReference type="EMBL" id="EFB36901.1"/>
    </source>
</evidence>
<dbReference type="HOGENOM" id="CLU_3139102_0_0_10"/>
<name>D1P8K8_9BACT</name>
<dbReference type="AlphaFoldDB" id="D1P8K8"/>
<accession>D1P8K8</accession>
<sequence length="49" mass="5905">MRLLNKCQRQKRDVFSDCRLQQFFCKYSKKEPIIKAIGTKTPKKEEKIT</sequence>
<keyword evidence="2" id="KW-1185">Reference proteome</keyword>
<proteinExistence type="predicted"/>
<comment type="caution">
    <text evidence="1">The sequence shown here is derived from an EMBL/GenBank/DDBJ whole genome shotgun (WGS) entry which is preliminary data.</text>
</comment>